<dbReference type="EMBL" id="FTOR01000001">
    <property type="protein sequence ID" value="SIS61866.1"/>
    <property type="molecule type" value="Genomic_DNA"/>
</dbReference>
<evidence type="ECO:0000313" key="4">
    <source>
        <dbReference type="EMBL" id="SIS61866.1"/>
    </source>
</evidence>
<dbReference type="InterPro" id="IPR032508">
    <property type="entry name" value="FecR_C"/>
</dbReference>
<feature type="transmembrane region" description="Helical" evidence="1">
    <location>
        <begin position="91"/>
        <end position="112"/>
    </location>
</feature>
<dbReference type="PIRSF" id="PIRSF018266">
    <property type="entry name" value="FecR"/>
    <property type="match status" value="1"/>
</dbReference>
<evidence type="ECO:0000259" key="3">
    <source>
        <dbReference type="Pfam" id="PF16344"/>
    </source>
</evidence>
<dbReference type="Proteomes" id="UP000186917">
    <property type="component" value="Unassembled WGS sequence"/>
</dbReference>
<dbReference type="AlphaFoldDB" id="A0A173MMC0"/>
<keyword evidence="5" id="KW-1185">Reference proteome</keyword>
<dbReference type="InterPro" id="IPR006860">
    <property type="entry name" value="FecR"/>
</dbReference>
<dbReference type="FunFam" id="2.60.120.1440:FF:000001">
    <property type="entry name" value="Putative anti-sigma factor"/>
    <property type="match status" value="1"/>
</dbReference>
<dbReference type="Gene3D" id="2.60.120.1440">
    <property type="match status" value="1"/>
</dbReference>
<dbReference type="OrthoDB" id="1523735at2"/>
<evidence type="ECO:0000313" key="5">
    <source>
        <dbReference type="Proteomes" id="UP000186917"/>
    </source>
</evidence>
<organism evidence="4 5">
    <name type="scientific">Filimonas lacunae</name>
    <dbReference type="NCBI Taxonomy" id="477680"/>
    <lineage>
        <taxon>Bacteria</taxon>
        <taxon>Pseudomonadati</taxon>
        <taxon>Bacteroidota</taxon>
        <taxon>Chitinophagia</taxon>
        <taxon>Chitinophagales</taxon>
        <taxon>Chitinophagaceae</taxon>
        <taxon>Filimonas</taxon>
    </lineage>
</organism>
<dbReference type="Gene3D" id="3.55.50.30">
    <property type="match status" value="1"/>
</dbReference>
<dbReference type="RefSeq" id="WP_076374895.1">
    <property type="nucleotide sequence ID" value="NZ_AP017422.1"/>
</dbReference>
<sequence length="362" mass="40767">MDNQNFILLITKELSGEISAEEREQLQQLLQSQPVLRTQYADLRAFWEEEASLSYQGIDAAFKKVTQRIAVLEQEQEEEPAPVISMQGKRWYWKGAAAAAILLIAGAILFLANRKGGEDILASGNWQEKYTPKKVKSTIVLTDGTRVILNSDSKLKFPESFTGSKREVFLTGEAYFDVAKNANHPFIIHTPKMDIRVLGTAFNVRTYANEATSETTLIQGAIEINVADRPSDKIYLKPNDKFVLTNNAHETGKEVAATVKQAAAPSSYSLATLTHYSTNDSSDIVETSWINNKLVFRNEDFGSLAKKLERWYGVNVYFQNEQQESLRFTGVFEKESLEQALSALQLTEKFQFRIKGETLCIL</sequence>
<evidence type="ECO:0000259" key="2">
    <source>
        <dbReference type="Pfam" id="PF04773"/>
    </source>
</evidence>
<dbReference type="Pfam" id="PF04773">
    <property type="entry name" value="FecR"/>
    <property type="match status" value="1"/>
</dbReference>
<reference evidence="5" key="1">
    <citation type="submission" date="2017-01" db="EMBL/GenBank/DDBJ databases">
        <authorList>
            <person name="Varghese N."/>
            <person name="Submissions S."/>
        </authorList>
    </citation>
    <scope>NUCLEOTIDE SEQUENCE [LARGE SCALE GENOMIC DNA]</scope>
    <source>
        <strain evidence="5">DSM 21054</strain>
    </source>
</reference>
<name>A0A173MMC0_9BACT</name>
<keyword evidence="1" id="KW-1133">Transmembrane helix</keyword>
<evidence type="ECO:0000256" key="1">
    <source>
        <dbReference type="SAM" id="Phobius"/>
    </source>
</evidence>
<proteinExistence type="predicted"/>
<dbReference type="STRING" id="477680.SAMN05421788_101251"/>
<feature type="domain" description="Protein FecR C-terminal" evidence="3">
    <location>
        <begin position="293"/>
        <end position="359"/>
    </location>
</feature>
<keyword evidence="1" id="KW-0472">Membrane</keyword>
<accession>A0A173MMC0</accession>
<dbReference type="PANTHER" id="PTHR30273:SF2">
    <property type="entry name" value="PROTEIN FECR"/>
    <property type="match status" value="1"/>
</dbReference>
<feature type="domain" description="FecR protein" evidence="2">
    <location>
        <begin position="131"/>
        <end position="223"/>
    </location>
</feature>
<keyword evidence="1" id="KW-0812">Transmembrane</keyword>
<dbReference type="GO" id="GO:0016989">
    <property type="term" value="F:sigma factor antagonist activity"/>
    <property type="evidence" value="ECO:0007669"/>
    <property type="project" value="TreeGrafter"/>
</dbReference>
<dbReference type="KEGG" id="fln:FLA_4842"/>
<dbReference type="PANTHER" id="PTHR30273">
    <property type="entry name" value="PERIPLASMIC SIGNAL SENSOR AND SIGMA FACTOR ACTIVATOR FECR-RELATED"/>
    <property type="match status" value="1"/>
</dbReference>
<dbReference type="Pfam" id="PF16344">
    <property type="entry name" value="FecR_C"/>
    <property type="match status" value="1"/>
</dbReference>
<dbReference type="InterPro" id="IPR012373">
    <property type="entry name" value="Ferrdict_sens_TM"/>
</dbReference>
<protein>
    <submittedName>
        <fullName evidence="4">FecR family protein</fullName>
    </submittedName>
</protein>
<gene>
    <name evidence="4" type="ORF">SAMN05421788_101251</name>
</gene>